<name>A0A5J4TUL0_9EUKA</name>
<feature type="non-terminal residue" evidence="1">
    <location>
        <position position="49"/>
    </location>
</feature>
<gene>
    <name evidence="1" type="ORF">EZS28_042516</name>
</gene>
<comment type="caution">
    <text evidence="1">The sequence shown here is derived from an EMBL/GenBank/DDBJ whole genome shotgun (WGS) entry which is preliminary data.</text>
</comment>
<evidence type="ECO:0000313" key="1">
    <source>
        <dbReference type="EMBL" id="KAA6361957.1"/>
    </source>
</evidence>
<sequence>MNKIQDQTVGGYKTFAHNVSVAGFVKIGKDDTLVLLAGGGDRLLSSFSG</sequence>
<accession>A0A5J4TUL0</accession>
<evidence type="ECO:0000313" key="2">
    <source>
        <dbReference type="Proteomes" id="UP000324800"/>
    </source>
</evidence>
<reference evidence="1 2" key="1">
    <citation type="submission" date="2019-03" db="EMBL/GenBank/DDBJ databases">
        <title>Single cell metagenomics reveals metabolic interactions within the superorganism composed of flagellate Streblomastix strix and complex community of Bacteroidetes bacteria on its surface.</title>
        <authorList>
            <person name="Treitli S.C."/>
            <person name="Kolisko M."/>
            <person name="Husnik F."/>
            <person name="Keeling P."/>
            <person name="Hampl V."/>
        </authorList>
    </citation>
    <scope>NUCLEOTIDE SEQUENCE [LARGE SCALE GENOMIC DNA]</scope>
    <source>
        <strain evidence="1">ST1C</strain>
    </source>
</reference>
<dbReference type="Proteomes" id="UP000324800">
    <property type="component" value="Unassembled WGS sequence"/>
</dbReference>
<dbReference type="EMBL" id="SNRW01024842">
    <property type="protein sequence ID" value="KAA6361957.1"/>
    <property type="molecule type" value="Genomic_DNA"/>
</dbReference>
<protein>
    <submittedName>
        <fullName evidence="1">Uncharacterized protein</fullName>
    </submittedName>
</protein>
<organism evidence="1 2">
    <name type="scientific">Streblomastix strix</name>
    <dbReference type="NCBI Taxonomy" id="222440"/>
    <lineage>
        <taxon>Eukaryota</taxon>
        <taxon>Metamonada</taxon>
        <taxon>Preaxostyla</taxon>
        <taxon>Oxymonadida</taxon>
        <taxon>Streblomastigidae</taxon>
        <taxon>Streblomastix</taxon>
    </lineage>
</organism>
<proteinExistence type="predicted"/>
<dbReference type="AlphaFoldDB" id="A0A5J4TUL0"/>